<keyword evidence="8 9" id="KW-0472">Membrane</keyword>
<dbReference type="GO" id="GO:0055085">
    <property type="term" value="P:transmembrane transport"/>
    <property type="evidence" value="ECO:0007669"/>
    <property type="project" value="InterPro"/>
</dbReference>
<feature type="transmembrane region" description="Helical" evidence="9">
    <location>
        <begin position="6"/>
        <end position="27"/>
    </location>
</feature>
<accession>A0A401LKS6</accession>
<dbReference type="SUPFAM" id="SSF161098">
    <property type="entry name" value="MetI-like"/>
    <property type="match status" value="1"/>
</dbReference>
<name>A0A388SA25_9BURK</name>
<keyword evidence="12" id="KW-1185">Reference proteome</keyword>
<dbReference type="PANTHER" id="PTHR43386">
    <property type="entry name" value="OLIGOPEPTIDE TRANSPORT SYSTEM PERMEASE PROTEIN APPC"/>
    <property type="match status" value="1"/>
</dbReference>
<organism evidence="11 12">
    <name type="scientific">Mesosutterella multiformis</name>
    <dbReference type="NCBI Taxonomy" id="2259133"/>
    <lineage>
        <taxon>Bacteria</taxon>
        <taxon>Pseudomonadati</taxon>
        <taxon>Pseudomonadota</taxon>
        <taxon>Betaproteobacteria</taxon>
        <taxon>Burkholderiales</taxon>
        <taxon>Sutterellaceae</taxon>
        <taxon>Mesosutterella</taxon>
    </lineage>
</organism>
<dbReference type="InterPro" id="IPR050366">
    <property type="entry name" value="BP-dependent_transpt_permease"/>
</dbReference>
<sequence length="464" mass="50200">MPLFVFLPTDAVMWLITAVLIASFIYVRRSPRTREKWSRVFSRPIPQASCVILLVFFVLGLADSIHFRPQLASAPGESPAYSASTVSLLDSTVGNWIAGRERSYSSPFAITEFDKTSALVDGKPVRIFAHLKGITPDAKTASDRNRDVALRALAALSVWALVSAAAAALILSRTPAVPGEKRSARLRRAIRGRGGFAAAASGLILAALLLLFLWSAYHPFGTDKTGNDVLYQAVKSLRTAFVLGSLSTITMLPFAVFFGIAAGFFRGWVDDVVQYLYTTISSIPSVLLIAATALMIQVFIDQHPLLLPTSLERGDAKLFFIAAIIGVTGWASLARLLRAETMKLSGLDFITAARACGTPSGVIMRRHILPNVLHIILIVSVIGFSDIVLYEAVLSYIGVGVDPSMNSFGSMINAARNEMSRTPTVWWNLFAAFIFMVAVVLSANLFASAVRDAFDPRSYSGSGK</sequence>
<dbReference type="Gene3D" id="1.10.3720.10">
    <property type="entry name" value="MetI-like"/>
    <property type="match status" value="1"/>
</dbReference>
<evidence type="ECO:0000256" key="1">
    <source>
        <dbReference type="ARBA" id="ARBA00004651"/>
    </source>
</evidence>
<accession>A0A388SA25</accession>
<evidence type="ECO:0000259" key="10">
    <source>
        <dbReference type="PROSITE" id="PS50928"/>
    </source>
</evidence>
<dbReference type="GO" id="GO:0015031">
    <property type="term" value="P:protein transport"/>
    <property type="evidence" value="ECO:0007669"/>
    <property type="project" value="UniProtKB-KW"/>
</dbReference>
<evidence type="ECO:0000256" key="7">
    <source>
        <dbReference type="ARBA" id="ARBA00022989"/>
    </source>
</evidence>
<dbReference type="Pfam" id="PF00528">
    <property type="entry name" value="BPD_transp_1"/>
    <property type="match status" value="1"/>
</dbReference>
<evidence type="ECO:0000256" key="6">
    <source>
        <dbReference type="ARBA" id="ARBA00022927"/>
    </source>
</evidence>
<dbReference type="Proteomes" id="UP000266091">
    <property type="component" value="Unassembled WGS sequence"/>
</dbReference>
<dbReference type="EMBL" id="BGZJ01000001">
    <property type="protein sequence ID" value="GBO93046.1"/>
    <property type="molecule type" value="Genomic_DNA"/>
</dbReference>
<feature type="transmembrane region" description="Helical" evidence="9">
    <location>
        <begin position="425"/>
        <end position="447"/>
    </location>
</feature>
<keyword evidence="3" id="KW-1003">Cell membrane</keyword>
<evidence type="ECO:0000313" key="12">
    <source>
        <dbReference type="Proteomes" id="UP000266091"/>
    </source>
</evidence>
<evidence type="ECO:0000256" key="9">
    <source>
        <dbReference type="RuleBase" id="RU363032"/>
    </source>
</evidence>
<dbReference type="PANTHER" id="PTHR43386:SF24">
    <property type="entry name" value="OLIGOPEPTIDE TRANSPORT SYSTEM PERMEASE PROTEIN AMID"/>
    <property type="match status" value="1"/>
</dbReference>
<evidence type="ECO:0000256" key="5">
    <source>
        <dbReference type="ARBA" id="ARBA00022856"/>
    </source>
</evidence>
<dbReference type="OrthoDB" id="9783218at2"/>
<feature type="transmembrane region" description="Helical" evidence="9">
    <location>
        <begin position="372"/>
        <end position="397"/>
    </location>
</feature>
<comment type="subcellular location">
    <subcellularLocation>
        <location evidence="1 9">Cell membrane</location>
        <topology evidence="1 9">Multi-pass membrane protein</topology>
    </subcellularLocation>
</comment>
<keyword evidence="6" id="KW-0653">Protein transport</keyword>
<feature type="transmembrane region" description="Helical" evidence="9">
    <location>
        <begin position="192"/>
        <end position="217"/>
    </location>
</feature>
<evidence type="ECO:0000256" key="3">
    <source>
        <dbReference type="ARBA" id="ARBA00022475"/>
    </source>
</evidence>
<feature type="transmembrane region" description="Helical" evidence="9">
    <location>
        <begin position="318"/>
        <end position="337"/>
    </location>
</feature>
<keyword evidence="7 9" id="KW-1133">Transmembrane helix</keyword>
<keyword evidence="2 9" id="KW-0813">Transport</keyword>
<dbReference type="CDD" id="cd06261">
    <property type="entry name" value="TM_PBP2"/>
    <property type="match status" value="1"/>
</dbReference>
<feature type="transmembrane region" description="Helical" evidence="9">
    <location>
        <begin position="48"/>
        <end position="67"/>
    </location>
</feature>
<evidence type="ECO:0000256" key="2">
    <source>
        <dbReference type="ARBA" id="ARBA00022448"/>
    </source>
</evidence>
<feature type="domain" description="ABC transmembrane type-1" evidence="10">
    <location>
        <begin position="237"/>
        <end position="447"/>
    </location>
</feature>
<dbReference type="PROSITE" id="PS50928">
    <property type="entry name" value="ABC_TM1"/>
    <property type="match status" value="1"/>
</dbReference>
<evidence type="ECO:0000313" key="11">
    <source>
        <dbReference type="EMBL" id="GBO93046.1"/>
    </source>
</evidence>
<comment type="similarity">
    <text evidence="9">Belongs to the binding-protein-dependent transport system permease family.</text>
</comment>
<gene>
    <name evidence="11" type="ORF">MESMUL_04000</name>
</gene>
<protein>
    <submittedName>
        <fullName evidence="11">Oligopeptide transport integral membrane protein</fullName>
    </submittedName>
</protein>
<evidence type="ECO:0000256" key="4">
    <source>
        <dbReference type="ARBA" id="ARBA00022692"/>
    </source>
</evidence>
<evidence type="ECO:0000256" key="8">
    <source>
        <dbReference type="ARBA" id="ARBA00023136"/>
    </source>
</evidence>
<dbReference type="AlphaFoldDB" id="A0A388SA25"/>
<reference evidence="11 12" key="1">
    <citation type="journal article" date="2018" name="Int. J. Syst. Evol. Microbiol.">
        <title>Mesosutterella multiformis gen. nov., sp. nov., a member of the family Sutterellaceae and Sutterella megalosphaeroides sp. nov., isolated from human faeces.</title>
        <authorList>
            <person name="Sakamoto M."/>
            <person name="Ikeyama N."/>
            <person name="Kunihiro T."/>
            <person name="Iino T."/>
            <person name="Yuki M."/>
            <person name="Ohkuma M."/>
        </authorList>
    </citation>
    <scope>NUCLEOTIDE SEQUENCE [LARGE SCALE GENOMIC DNA]</scope>
    <source>
        <strain evidence="11 12">4NBBH2</strain>
    </source>
</reference>
<dbReference type="RefSeq" id="WP_116269513.1">
    <property type="nucleotide sequence ID" value="NZ_BGZJ01000001.1"/>
</dbReference>
<keyword evidence="4 9" id="KW-0812">Transmembrane</keyword>
<proteinExistence type="inferred from homology"/>
<dbReference type="InterPro" id="IPR035906">
    <property type="entry name" value="MetI-like_sf"/>
</dbReference>
<feature type="transmembrane region" description="Helical" evidence="9">
    <location>
        <begin position="275"/>
        <end position="298"/>
    </location>
</feature>
<comment type="caution">
    <text evidence="11">The sequence shown here is derived from an EMBL/GenBank/DDBJ whole genome shotgun (WGS) entry which is preliminary data.</text>
</comment>
<dbReference type="GO" id="GO:0015833">
    <property type="term" value="P:peptide transport"/>
    <property type="evidence" value="ECO:0007669"/>
    <property type="project" value="UniProtKB-KW"/>
</dbReference>
<keyword evidence="5" id="KW-0571">Peptide transport</keyword>
<dbReference type="InterPro" id="IPR000515">
    <property type="entry name" value="MetI-like"/>
</dbReference>
<feature type="transmembrane region" description="Helical" evidence="9">
    <location>
        <begin position="237"/>
        <end position="263"/>
    </location>
</feature>
<feature type="transmembrane region" description="Helical" evidence="9">
    <location>
        <begin position="148"/>
        <end position="171"/>
    </location>
</feature>
<dbReference type="GO" id="GO:0005886">
    <property type="term" value="C:plasma membrane"/>
    <property type="evidence" value="ECO:0007669"/>
    <property type="project" value="UniProtKB-SubCell"/>
</dbReference>